<feature type="compositionally biased region" description="Polar residues" evidence="1">
    <location>
        <begin position="509"/>
        <end position="525"/>
    </location>
</feature>
<evidence type="ECO:0000313" key="4">
    <source>
        <dbReference type="Proteomes" id="UP001365542"/>
    </source>
</evidence>
<keyword evidence="4" id="KW-1185">Reference proteome</keyword>
<feature type="compositionally biased region" description="Polar residues" evidence="1">
    <location>
        <begin position="607"/>
        <end position="624"/>
    </location>
</feature>
<feature type="compositionally biased region" description="Basic and acidic residues" evidence="1">
    <location>
        <begin position="573"/>
        <end position="591"/>
    </location>
</feature>
<feature type="region of interest" description="Disordered" evidence="1">
    <location>
        <begin position="1188"/>
        <end position="1209"/>
    </location>
</feature>
<keyword evidence="2" id="KW-0732">Signal</keyword>
<feature type="signal peptide" evidence="2">
    <location>
        <begin position="1"/>
        <end position="23"/>
    </location>
</feature>
<feature type="region of interest" description="Disordered" evidence="1">
    <location>
        <begin position="509"/>
        <end position="699"/>
    </location>
</feature>
<accession>A0AAV9XX97</accession>
<organism evidence="3 4">
    <name type="scientific">Orbilia ellipsospora</name>
    <dbReference type="NCBI Taxonomy" id="2528407"/>
    <lineage>
        <taxon>Eukaryota</taxon>
        <taxon>Fungi</taxon>
        <taxon>Dikarya</taxon>
        <taxon>Ascomycota</taxon>
        <taxon>Pezizomycotina</taxon>
        <taxon>Orbiliomycetes</taxon>
        <taxon>Orbiliales</taxon>
        <taxon>Orbiliaceae</taxon>
        <taxon>Orbilia</taxon>
    </lineage>
</organism>
<sequence>MKSHASKSTQALFFFSFLLPALAYWDEVANQSGPISWFERLEPRYNAGRGQGRGPFTKIGECRPSPFNSQTEPLAGAIVWNRPNEAATLALAFYADPACGEALKTAAGRNPMVVMVLDKRMLRGLHSVSFKGLDTGTYRDRPRIREVRTKALKAMRVEDEVKEGGVLSGIPIQDLPGALVFWDTKGRRHVKKSGVQWLNGVRYEKLEGASTANLLLREVIERLVNLPKPTPPKAVENILKLEGFLNAQVGVPGDRLVFPPPSDWANYALPIDDNYGPGSNEMLAANNGQVQGLMISPTIVNINAASERSEAIGNQENPALGGPEPQHRNISPTEPNYRPQLPENPPNQGYTLWDDSVEMADSLRRALKAIEQEMNQGVPLIPLDHVRYKNIRESFNRAEDIQKSQWMKHYEKIERTNLVKVLLAREFYARWRERIAGVQPGTFAPLPPWGTLKSDKLAPGLEQTFLKAPDKDKDLWLKTTESREKFNLKFFQFGLKLYRDWLAKNPNAQKTQSKSISAPQQSEPTPTRPVDLSAIDTATVAREPRDAWPSNILKGALPLGAGSDTRSQTSQPERTEVEVDGVSRESSESRPAKNFPLPSNPGKIMSYQPTVQRPEQSPNLQRGYSWTPPPNFGGITINSRPIPDGTVVNGQFNPYKPASTESERTISNSNRSPISEEVASNPRTRPPPTSTGQQPVLPDISPENIQRILQQNINLPNIIRQNIPQGLPPEFVENLEKIFSESLQRSLHQTLGSDAPVSDVLDISNTRPVLPITPPQLASNPRLVPLNQNPRPAPQNPNARPQVPATKPKTKGKTNTNTTAKPKGRNPPGRPRKLLDPMPEGIDIYAAPEEEKSPEVVRPVFRLSELGISQKKTPQAAQQSNFESIPLSFSQNIPQGFPSNFPVDFLQNIPGYPEFPQTLPQDIPPNIPQNIPQNEPQSDLQTVPETQELPQSFPIRLVKGLRGDPTIGQSLPENTVQNLSENNLPNQRLSEEFSQPPVSRAGPTANDIAPRLGMWNVIQPALENFEPRIMESLSRTQYSDGSRMVAPSTVTSDRIEIEQQPGPILSGRPASEVLNEGVLGQPPQRQDTRYPAGQGVAGRPSYNQEPDIRRSRQVLETIRNNNFESDESLEPGPRSRIRTEVDRSDSIYTGGGPSIQHSYQIPTGNPTAQSPGNGRQVQISNFALNIVPTRQQNQPGDRPAPHLSLNYNL</sequence>
<feature type="region of interest" description="Disordered" evidence="1">
    <location>
        <begin position="771"/>
        <end position="838"/>
    </location>
</feature>
<evidence type="ECO:0000256" key="2">
    <source>
        <dbReference type="SAM" id="SignalP"/>
    </source>
</evidence>
<feature type="compositionally biased region" description="Low complexity" evidence="1">
    <location>
        <begin position="796"/>
        <end position="821"/>
    </location>
</feature>
<gene>
    <name evidence="3" type="ORF">TWF694_001108</name>
</gene>
<protein>
    <submittedName>
        <fullName evidence="3">Uncharacterized protein</fullName>
    </submittedName>
</protein>
<name>A0AAV9XX97_9PEZI</name>
<proteinExistence type="predicted"/>
<evidence type="ECO:0000313" key="3">
    <source>
        <dbReference type="EMBL" id="KAK6544413.1"/>
    </source>
</evidence>
<feature type="chain" id="PRO_5043956643" evidence="2">
    <location>
        <begin position="24"/>
        <end position="1209"/>
    </location>
</feature>
<feature type="region of interest" description="Disordered" evidence="1">
    <location>
        <begin position="314"/>
        <end position="342"/>
    </location>
</feature>
<evidence type="ECO:0000256" key="1">
    <source>
        <dbReference type="SAM" id="MobiDB-lite"/>
    </source>
</evidence>
<comment type="caution">
    <text evidence="3">The sequence shown here is derived from an EMBL/GenBank/DDBJ whole genome shotgun (WGS) entry which is preliminary data.</text>
</comment>
<feature type="compositionally biased region" description="Polar residues" evidence="1">
    <location>
        <begin position="1155"/>
        <end position="1175"/>
    </location>
</feature>
<feature type="region of interest" description="Disordered" evidence="1">
    <location>
        <begin position="1078"/>
        <end position="1175"/>
    </location>
</feature>
<dbReference type="Proteomes" id="UP001365542">
    <property type="component" value="Unassembled WGS sequence"/>
</dbReference>
<dbReference type="AlphaFoldDB" id="A0AAV9XX97"/>
<reference evidence="3 4" key="1">
    <citation type="submission" date="2019-10" db="EMBL/GenBank/DDBJ databases">
        <authorList>
            <person name="Palmer J.M."/>
        </authorList>
    </citation>
    <scope>NUCLEOTIDE SEQUENCE [LARGE SCALE GENOMIC DNA]</scope>
    <source>
        <strain evidence="3 4">TWF694</strain>
    </source>
</reference>
<dbReference type="EMBL" id="JAVHJO010000001">
    <property type="protein sequence ID" value="KAK6544413.1"/>
    <property type="molecule type" value="Genomic_DNA"/>
</dbReference>